<dbReference type="RefSeq" id="WP_168540986.1">
    <property type="nucleotide sequence ID" value="NZ_JAAWWP010000011.1"/>
</dbReference>
<sequence length="387" mass="40144">MGQPYGGGGVVQFGGHRGECLLAVGQLGGEQGSFGEERPEVPACGELVGGGGGAPQIPVEQHGQGRRVPLRVLGELAGVLVAEAGHPAAARTRRFDELCFQELPPYPLPRGLSSGQGAQQAVGELRGGVEAEGAVGVPGGRAEGLVRGRPDGAQGQLPGVPGLVVGAVGLVLVQGQGQHLQGGAPGPQAPGELFDAAAEGVGREHSRDPGGTRQPAQQADHRAHRLRRQALRSAREAQEEFGAGRLVEGADRQRRGPGGHRLAEPAEAAAAGEQDHALRMPGQQRADLAGPGHPVEQHQAGFRRGERPEMRRENLRYGRQLGPGDLQFGEEALQDGHRVRRARGARTEVVVEDAAGELPRPVGGVGPVREQSAGADAGRSGERGDQR</sequence>
<comment type="caution">
    <text evidence="2">The sequence shown here is derived from an EMBL/GenBank/DDBJ whole genome shotgun (WGS) entry which is preliminary data.</text>
</comment>
<protein>
    <submittedName>
        <fullName evidence="2">Uncharacterized protein</fullName>
    </submittedName>
</protein>
<feature type="compositionally biased region" description="Basic and acidic residues" evidence="1">
    <location>
        <begin position="201"/>
        <end position="210"/>
    </location>
</feature>
<proteinExistence type="predicted"/>
<evidence type="ECO:0000313" key="3">
    <source>
        <dbReference type="Proteomes" id="UP000772196"/>
    </source>
</evidence>
<organism evidence="2 3">
    <name type="scientific">Streptomyces physcomitrii</name>
    <dbReference type="NCBI Taxonomy" id="2724184"/>
    <lineage>
        <taxon>Bacteria</taxon>
        <taxon>Bacillati</taxon>
        <taxon>Actinomycetota</taxon>
        <taxon>Actinomycetes</taxon>
        <taxon>Kitasatosporales</taxon>
        <taxon>Streptomycetaceae</taxon>
        <taxon>Streptomyces</taxon>
    </lineage>
</organism>
<feature type="region of interest" description="Disordered" evidence="1">
    <location>
        <begin position="352"/>
        <end position="387"/>
    </location>
</feature>
<accession>A0ABX1H7T3</accession>
<evidence type="ECO:0000313" key="2">
    <source>
        <dbReference type="EMBL" id="NKI43365.1"/>
    </source>
</evidence>
<keyword evidence="3" id="KW-1185">Reference proteome</keyword>
<dbReference type="Proteomes" id="UP000772196">
    <property type="component" value="Unassembled WGS sequence"/>
</dbReference>
<name>A0ABX1H7T3_9ACTN</name>
<feature type="region of interest" description="Disordered" evidence="1">
    <location>
        <begin position="199"/>
        <end position="307"/>
    </location>
</feature>
<dbReference type="EMBL" id="JAAWWP010000011">
    <property type="protein sequence ID" value="NKI43365.1"/>
    <property type="molecule type" value="Genomic_DNA"/>
</dbReference>
<reference evidence="2 3" key="1">
    <citation type="submission" date="2020-04" db="EMBL/GenBank/DDBJ databases">
        <title>Phylogenetic Diversity and Antibacterial Activity against Ralstonia solanacearum of Endophytic Actinomycete Isolated from Moss.</title>
        <authorList>
            <person name="Zhuang X."/>
        </authorList>
    </citation>
    <scope>NUCLEOTIDE SEQUENCE [LARGE SCALE GENOMIC DNA]</scope>
    <source>
        <strain evidence="2 3">LD120</strain>
    </source>
</reference>
<evidence type="ECO:0000256" key="1">
    <source>
        <dbReference type="SAM" id="MobiDB-lite"/>
    </source>
</evidence>
<gene>
    <name evidence="2" type="ORF">HFV08_19405</name>
</gene>